<dbReference type="InterPro" id="IPR050765">
    <property type="entry name" value="Riboflavin_Biosynth_HTPR"/>
</dbReference>
<evidence type="ECO:0000313" key="2">
    <source>
        <dbReference type="EMBL" id="KAB2350300.1"/>
    </source>
</evidence>
<reference evidence="2 3" key="1">
    <citation type="submission" date="2019-09" db="EMBL/GenBank/DDBJ databases">
        <title>Actinomadura physcomitrii sp. nov., a novel actinomycete isolated from moss [Physcomitrium sphaericum (Ludw) Fuernr].</title>
        <authorList>
            <person name="Zhuang X."/>
            <person name="Liu C."/>
        </authorList>
    </citation>
    <scope>NUCLEOTIDE SEQUENCE [LARGE SCALE GENOMIC DNA]</scope>
    <source>
        <strain evidence="2 3">HMC1</strain>
    </source>
</reference>
<evidence type="ECO:0000313" key="3">
    <source>
        <dbReference type="Proteomes" id="UP000468735"/>
    </source>
</evidence>
<dbReference type="InterPro" id="IPR002734">
    <property type="entry name" value="RibDG_C"/>
</dbReference>
<protein>
    <submittedName>
        <fullName evidence="2">Dihydrofolate reductase</fullName>
    </submittedName>
</protein>
<dbReference type="GO" id="GO:0008703">
    <property type="term" value="F:5-amino-6-(5-phosphoribosylamino)uracil reductase activity"/>
    <property type="evidence" value="ECO:0007669"/>
    <property type="project" value="InterPro"/>
</dbReference>
<organism evidence="2 3">
    <name type="scientific">Actinomadura rudentiformis</name>
    <dbReference type="NCBI Taxonomy" id="359158"/>
    <lineage>
        <taxon>Bacteria</taxon>
        <taxon>Bacillati</taxon>
        <taxon>Actinomycetota</taxon>
        <taxon>Actinomycetes</taxon>
        <taxon>Streptosporangiales</taxon>
        <taxon>Thermomonosporaceae</taxon>
        <taxon>Actinomadura</taxon>
    </lineage>
</organism>
<proteinExistence type="predicted"/>
<dbReference type="Gene3D" id="3.40.430.10">
    <property type="entry name" value="Dihydrofolate Reductase, subunit A"/>
    <property type="match status" value="1"/>
</dbReference>
<dbReference type="PANTHER" id="PTHR38011">
    <property type="entry name" value="DIHYDROFOLATE REDUCTASE FAMILY PROTEIN (AFU_ORTHOLOGUE AFUA_8G06820)"/>
    <property type="match status" value="1"/>
</dbReference>
<comment type="caution">
    <text evidence="2">The sequence shown here is derived from an EMBL/GenBank/DDBJ whole genome shotgun (WGS) entry which is preliminary data.</text>
</comment>
<gene>
    <name evidence="2" type="ORF">F8566_11015</name>
</gene>
<name>A0A6H9Z698_9ACTN</name>
<evidence type="ECO:0000259" key="1">
    <source>
        <dbReference type="Pfam" id="PF01872"/>
    </source>
</evidence>
<dbReference type="AlphaFoldDB" id="A0A6H9Z698"/>
<dbReference type="Pfam" id="PF01872">
    <property type="entry name" value="RibD_C"/>
    <property type="match status" value="1"/>
</dbReference>
<feature type="domain" description="Bacterial bifunctional deaminase-reductase C-terminal" evidence="1">
    <location>
        <begin position="5"/>
        <end position="176"/>
    </location>
</feature>
<dbReference type="SUPFAM" id="SSF53597">
    <property type="entry name" value="Dihydrofolate reductase-like"/>
    <property type="match status" value="1"/>
</dbReference>
<accession>A0A6H9Z698</accession>
<dbReference type="EMBL" id="WBMT01000004">
    <property type="protein sequence ID" value="KAB2350300.1"/>
    <property type="molecule type" value="Genomic_DNA"/>
</dbReference>
<dbReference type="OrthoDB" id="7949219at2"/>
<sequence length="190" mass="20947">MGRLFLHINVSLDGYITDPAGDIDWAFADEEFQRHIDDLLESIDGMVFGRTAFEQLAAYWPTAGDEVSTTQRRRMHELPKYVLSRTLRGTEWHNSHLLGDDPAGALKDLKRRSDRDLALFAGGQAATSAVRLGVLDQLRLVVNPVLLGGGTRLFDGTYPKADLQLTDTRRFASGALLLTYDLKPSGTSAG</sequence>
<dbReference type="GO" id="GO:0009231">
    <property type="term" value="P:riboflavin biosynthetic process"/>
    <property type="evidence" value="ECO:0007669"/>
    <property type="project" value="InterPro"/>
</dbReference>
<keyword evidence="3" id="KW-1185">Reference proteome</keyword>
<dbReference type="PANTHER" id="PTHR38011:SF11">
    <property type="entry name" value="2,5-DIAMINO-6-RIBOSYLAMINO-4(3H)-PYRIMIDINONE 5'-PHOSPHATE REDUCTASE"/>
    <property type="match status" value="1"/>
</dbReference>
<dbReference type="Proteomes" id="UP000468735">
    <property type="component" value="Unassembled WGS sequence"/>
</dbReference>
<dbReference type="RefSeq" id="WP_151560048.1">
    <property type="nucleotide sequence ID" value="NZ_WBMT01000004.1"/>
</dbReference>
<dbReference type="InterPro" id="IPR024072">
    <property type="entry name" value="DHFR-like_dom_sf"/>
</dbReference>